<dbReference type="SMART" id="SM01272">
    <property type="entry name" value="LsmAD"/>
    <property type="match status" value="1"/>
</dbReference>
<dbReference type="Pfam" id="PF06741">
    <property type="entry name" value="LsmAD"/>
    <property type="match status" value="1"/>
</dbReference>
<feature type="compositionally biased region" description="Low complexity" evidence="1">
    <location>
        <begin position="336"/>
        <end position="361"/>
    </location>
</feature>
<feature type="compositionally biased region" description="Polar residues" evidence="1">
    <location>
        <begin position="275"/>
        <end position="287"/>
    </location>
</feature>
<evidence type="ECO:0000259" key="2">
    <source>
        <dbReference type="SMART" id="SM01272"/>
    </source>
</evidence>
<feature type="compositionally biased region" description="Basic and acidic residues" evidence="1">
    <location>
        <begin position="289"/>
        <end position="300"/>
    </location>
</feature>
<keyword evidence="4" id="KW-1185">Reference proteome</keyword>
<proteinExistence type="predicted"/>
<protein>
    <recommendedName>
        <fullName evidence="2">LsmAD domain-containing protein</fullName>
    </recommendedName>
</protein>
<dbReference type="Proteomes" id="UP000824890">
    <property type="component" value="Unassembled WGS sequence"/>
</dbReference>
<evidence type="ECO:0000256" key="1">
    <source>
        <dbReference type="SAM" id="MobiDB-lite"/>
    </source>
</evidence>
<feature type="compositionally biased region" description="Polar residues" evidence="1">
    <location>
        <begin position="324"/>
        <end position="335"/>
    </location>
</feature>
<feature type="region of interest" description="Disordered" evidence="1">
    <location>
        <begin position="1"/>
        <end position="34"/>
    </location>
</feature>
<evidence type="ECO:0000313" key="3">
    <source>
        <dbReference type="EMBL" id="KAH0850258.1"/>
    </source>
</evidence>
<dbReference type="InterPro" id="IPR025852">
    <property type="entry name" value="SM_dom_ATX"/>
</dbReference>
<organism evidence="3 4">
    <name type="scientific">Brassica napus</name>
    <name type="common">Rape</name>
    <dbReference type="NCBI Taxonomy" id="3708"/>
    <lineage>
        <taxon>Eukaryota</taxon>
        <taxon>Viridiplantae</taxon>
        <taxon>Streptophyta</taxon>
        <taxon>Embryophyta</taxon>
        <taxon>Tracheophyta</taxon>
        <taxon>Spermatophyta</taxon>
        <taxon>Magnoliopsida</taxon>
        <taxon>eudicotyledons</taxon>
        <taxon>Gunneridae</taxon>
        <taxon>Pentapetalae</taxon>
        <taxon>rosids</taxon>
        <taxon>malvids</taxon>
        <taxon>Brassicales</taxon>
        <taxon>Brassicaceae</taxon>
        <taxon>Brassiceae</taxon>
        <taxon>Brassica</taxon>
    </lineage>
</organism>
<sequence>MNSQPSSSGYPHTRVDKETGMKVTENGGKAGSVDTPSRDPFVYLTTCKIGHHVEVQLKNGSVYSGIFHAADVENNFVVQVIAKDLPVYSNNVSECEKPSELLTDSSISQSYHVDSERELQRWVPDEDVPDCPDLENVFDDPWKRGWNQFEVNETLFGVTSTFDEELYTTKLERGPRTRELEEQALRIAREIEGENTRDLHVAEERGLELSGKFDIDEETKYSSVCPANGFDDSGYDEEEEILLDCRINLTFGDSTTGSNGIKSASAGKDIPTPSPGSNIRNESQLAEQRNGKILESKPSEESVSGLDDTKADAAASDPACVIKSSGSSISRNPENSAASSTSSRPILSPSSSIGSYSSEKSTLNPNAKEFKLNPNAKSFKPSPTAIRPQSPAPEGSFYYPPVPQMTGIHIGYGMGAAFPGQQPMVYHNTMQPGPNQTFLSSKWSTVPPTTNNGWSAETGSVHAAVPIPTGDAI</sequence>
<dbReference type="InterPro" id="IPR009818">
    <property type="entry name" value="PAM2_motif"/>
</dbReference>
<dbReference type="EMBL" id="JAGKQM010002120">
    <property type="protein sequence ID" value="KAH0850258.1"/>
    <property type="molecule type" value="Genomic_DNA"/>
</dbReference>
<dbReference type="InterPro" id="IPR009604">
    <property type="entry name" value="LsmAD_domain"/>
</dbReference>
<dbReference type="PANTHER" id="PTHR12854">
    <property type="entry name" value="ATAXIN 2-RELATED"/>
    <property type="match status" value="1"/>
</dbReference>
<accession>A0ABQ7X545</accession>
<dbReference type="PANTHER" id="PTHR12854:SF7">
    <property type="entry name" value="ATAXIN-2 HOMOLOG"/>
    <property type="match status" value="1"/>
</dbReference>
<dbReference type="InterPro" id="IPR045117">
    <property type="entry name" value="ATXN2-like"/>
</dbReference>
<evidence type="ECO:0000313" key="4">
    <source>
        <dbReference type="Proteomes" id="UP000824890"/>
    </source>
</evidence>
<dbReference type="Pfam" id="PF14438">
    <property type="entry name" value="SM-ATX"/>
    <property type="match status" value="1"/>
</dbReference>
<feature type="domain" description="LsmAD" evidence="2">
    <location>
        <begin position="156"/>
        <end position="227"/>
    </location>
</feature>
<dbReference type="Pfam" id="PF07145">
    <property type="entry name" value="PAM2"/>
    <property type="match status" value="1"/>
</dbReference>
<name>A0ABQ7X545_BRANA</name>
<feature type="region of interest" description="Disordered" evidence="1">
    <location>
        <begin position="257"/>
        <end position="393"/>
    </location>
</feature>
<reference evidence="3 4" key="1">
    <citation type="submission" date="2021-05" db="EMBL/GenBank/DDBJ databases">
        <title>Genome Assembly of Synthetic Allotetraploid Brassica napus Reveals Homoeologous Exchanges between Subgenomes.</title>
        <authorList>
            <person name="Davis J.T."/>
        </authorList>
    </citation>
    <scope>NUCLEOTIDE SEQUENCE [LARGE SCALE GENOMIC DNA]</scope>
    <source>
        <strain evidence="4">cv. Da-Ae</strain>
        <tissue evidence="3">Seedling</tissue>
    </source>
</reference>
<comment type="caution">
    <text evidence="3">The sequence shown here is derived from an EMBL/GenBank/DDBJ whole genome shotgun (WGS) entry which is preliminary data.</text>
</comment>
<feature type="compositionally biased region" description="Polar residues" evidence="1">
    <location>
        <begin position="1"/>
        <end position="10"/>
    </location>
</feature>
<gene>
    <name evidence="3" type="ORF">HID58_091309</name>
</gene>